<keyword evidence="5" id="KW-0418">Kinase</keyword>
<dbReference type="InterPro" id="IPR036890">
    <property type="entry name" value="HATPase_C_sf"/>
</dbReference>
<dbReference type="SUPFAM" id="SSF55785">
    <property type="entry name" value="PYP-like sensor domain (PAS domain)"/>
    <property type="match status" value="1"/>
</dbReference>
<keyword evidence="3" id="KW-0597">Phosphoprotein</keyword>
<dbReference type="PROSITE" id="PS50109">
    <property type="entry name" value="HIS_KIN"/>
    <property type="match status" value="1"/>
</dbReference>
<dbReference type="InterPro" id="IPR013767">
    <property type="entry name" value="PAS_fold"/>
</dbReference>
<evidence type="ECO:0000256" key="1">
    <source>
        <dbReference type="ARBA" id="ARBA00000085"/>
    </source>
</evidence>
<keyword evidence="6" id="KW-0472">Membrane</keyword>
<dbReference type="SMART" id="SM00387">
    <property type="entry name" value="HATPase_c"/>
    <property type="match status" value="1"/>
</dbReference>
<sequence length="376" mass="42446">MPENNENNLTLLEKLFENAPDATVVVDKHGVIRKVNRQTEMFFDYRRDELIGRHVEVLIPKRFRKHHRNYRRGYFDDPRTRHMGVGLDLFGRTRQGVEIPVDIMLSFIEINEETLAFAVIRDVTQAKLGEARIKELNVTLLQHADQMGVINRELESFSYSVSHDLRAPLRAMDGFSQALLEDYGSQLDQEGQNYLQRIRAASQNMGALIDQLLMLSRLSRTEMHLGAVNLTELAEKIVDELREQDPDIRAEFIIRPGMIGFGDAPLLKVALANLLGNACKFSSKRESPRIEFGSESGQNGETVYFVKDNGAGFNPDYADNLFQPFQRLHGAHEFSGTGIGLATVLRVINRHGGRIWATGEPDVGAIFHFTLGTGQP</sequence>
<dbReference type="CDD" id="cd00082">
    <property type="entry name" value="HisKA"/>
    <property type="match status" value="1"/>
</dbReference>
<dbReference type="Pfam" id="PF02518">
    <property type="entry name" value="HATPase_c"/>
    <property type="match status" value="1"/>
</dbReference>
<comment type="caution">
    <text evidence="9">The sequence shown here is derived from an EMBL/GenBank/DDBJ whole genome shotgun (WGS) entry which is preliminary data.</text>
</comment>
<dbReference type="PANTHER" id="PTHR42878">
    <property type="entry name" value="TWO-COMPONENT HISTIDINE KINASE"/>
    <property type="match status" value="1"/>
</dbReference>
<dbReference type="InterPro" id="IPR036097">
    <property type="entry name" value="HisK_dim/P_sf"/>
</dbReference>
<keyword evidence="10" id="KW-1185">Reference proteome</keyword>
<dbReference type="Pfam" id="PF00512">
    <property type="entry name" value="HisKA"/>
    <property type="match status" value="1"/>
</dbReference>
<protein>
    <recommendedName>
        <fullName evidence="2">histidine kinase</fullName>
        <ecNumber evidence="2">2.7.13.3</ecNumber>
    </recommendedName>
</protein>
<dbReference type="PANTHER" id="PTHR42878:SF15">
    <property type="entry name" value="BACTERIOPHYTOCHROME"/>
    <property type="match status" value="1"/>
</dbReference>
<dbReference type="PRINTS" id="PR00344">
    <property type="entry name" value="BCTRLSENSOR"/>
</dbReference>
<dbReference type="EC" id="2.7.13.3" evidence="2"/>
<evidence type="ECO:0000256" key="4">
    <source>
        <dbReference type="ARBA" id="ARBA00022679"/>
    </source>
</evidence>
<evidence type="ECO:0000259" key="8">
    <source>
        <dbReference type="PROSITE" id="PS50112"/>
    </source>
</evidence>
<dbReference type="Gene3D" id="1.10.287.130">
    <property type="match status" value="1"/>
</dbReference>
<evidence type="ECO:0000313" key="9">
    <source>
        <dbReference type="EMBL" id="MBT1072866.1"/>
    </source>
</evidence>
<dbReference type="InterPro" id="IPR035965">
    <property type="entry name" value="PAS-like_dom_sf"/>
</dbReference>
<gene>
    <name evidence="9" type="ORF">KJB30_13805</name>
</gene>
<evidence type="ECO:0000256" key="2">
    <source>
        <dbReference type="ARBA" id="ARBA00012438"/>
    </source>
</evidence>
<dbReference type="SMART" id="SM00388">
    <property type="entry name" value="HisKA"/>
    <property type="match status" value="1"/>
</dbReference>
<dbReference type="InterPro" id="IPR004358">
    <property type="entry name" value="Sig_transdc_His_kin-like_C"/>
</dbReference>
<reference evidence="9 10" key="1">
    <citation type="submission" date="2021-05" db="EMBL/GenBank/DDBJ databases">
        <title>The draft genome of Geobacter chapellei DSM 13688.</title>
        <authorList>
            <person name="Xu Z."/>
            <person name="Masuda Y."/>
            <person name="Itoh H."/>
            <person name="Senoo K."/>
        </authorList>
    </citation>
    <scope>NUCLEOTIDE SEQUENCE [LARGE SCALE GENOMIC DNA]</scope>
    <source>
        <strain evidence="9 10">DSM 13688</strain>
    </source>
</reference>
<evidence type="ECO:0000256" key="3">
    <source>
        <dbReference type="ARBA" id="ARBA00022553"/>
    </source>
</evidence>
<proteinExistence type="predicted"/>
<dbReference type="InterPro" id="IPR003594">
    <property type="entry name" value="HATPase_dom"/>
</dbReference>
<dbReference type="SUPFAM" id="SSF55874">
    <property type="entry name" value="ATPase domain of HSP90 chaperone/DNA topoisomerase II/histidine kinase"/>
    <property type="match status" value="1"/>
</dbReference>
<evidence type="ECO:0000256" key="5">
    <source>
        <dbReference type="ARBA" id="ARBA00022777"/>
    </source>
</evidence>
<dbReference type="Gene3D" id="3.30.450.20">
    <property type="entry name" value="PAS domain"/>
    <property type="match status" value="1"/>
</dbReference>
<dbReference type="NCBIfam" id="TIGR00229">
    <property type="entry name" value="sensory_box"/>
    <property type="match status" value="1"/>
</dbReference>
<feature type="domain" description="PAS" evidence="8">
    <location>
        <begin position="8"/>
        <end position="61"/>
    </location>
</feature>
<dbReference type="Proteomes" id="UP000784128">
    <property type="component" value="Unassembled WGS sequence"/>
</dbReference>
<dbReference type="PROSITE" id="PS50112">
    <property type="entry name" value="PAS"/>
    <property type="match status" value="1"/>
</dbReference>
<dbReference type="InterPro" id="IPR000014">
    <property type="entry name" value="PAS"/>
</dbReference>
<keyword evidence="4" id="KW-0808">Transferase</keyword>
<dbReference type="SMART" id="SM00091">
    <property type="entry name" value="PAS"/>
    <property type="match status" value="1"/>
</dbReference>
<feature type="domain" description="Histidine kinase" evidence="7">
    <location>
        <begin position="160"/>
        <end position="375"/>
    </location>
</feature>
<evidence type="ECO:0000256" key="6">
    <source>
        <dbReference type="ARBA" id="ARBA00023136"/>
    </source>
</evidence>
<dbReference type="CDD" id="cd00130">
    <property type="entry name" value="PAS"/>
    <property type="match status" value="1"/>
</dbReference>
<dbReference type="EMBL" id="JAHDYS010000014">
    <property type="protein sequence ID" value="MBT1072866.1"/>
    <property type="molecule type" value="Genomic_DNA"/>
</dbReference>
<comment type="catalytic activity">
    <reaction evidence="1">
        <text>ATP + protein L-histidine = ADP + protein N-phospho-L-histidine.</text>
        <dbReference type="EC" id="2.7.13.3"/>
    </reaction>
</comment>
<name>A0ABS5UB08_9BACT</name>
<dbReference type="SUPFAM" id="SSF47384">
    <property type="entry name" value="Homodimeric domain of signal transducing histidine kinase"/>
    <property type="match status" value="1"/>
</dbReference>
<dbReference type="InterPro" id="IPR003661">
    <property type="entry name" value="HisK_dim/P_dom"/>
</dbReference>
<accession>A0ABS5UB08</accession>
<organism evidence="9 10">
    <name type="scientific">Pelotalea chapellei</name>
    <dbReference type="NCBI Taxonomy" id="44671"/>
    <lineage>
        <taxon>Bacteria</taxon>
        <taxon>Pseudomonadati</taxon>
        <taxon>Thermodesulfobacteriota</taxon>
        <taxon>Desulfuromonadia</taxon>
        <taxon>Geobacterales</taxon>
        <taxon>Geobacteraceae</taxon>
        <taxon>Pelotalea</taxon>
    </lineage>
</organism>
<dbReference type="Gene3D" id="3.30.565.10">
    <property type="entry name" value="Histidine kinase-like ATPase, C-terminal domain"/>
    <property type="match status" value="1"/>
</dbReference>
<evidence type="ECO:0000259" key="7">
    <source>
        <dbReference type="PROSITE" id="PS50109"/>
    </source>
</evidence>
<evidence type="ECO:0000313" key="10">
    <source>
        <dbReference type="Proteomes" id="UP000784128"/>
    </source>
</evidence>
<dbReference type="InterPro" id="IPR005467">
    <property type="entry name" value="His_kinase_dom"/>
</dbReference>
<dbReference type="Pfam" id="PF00989">
    <property type="entry name" value="PAS"/>
    <property type="match status" value="1"/>
</dbReference>
<dbReference type="InterPro" id="IPR050351">
    <property type="entry name" value="BphY/WalK/GraS-like"/>
</dbReference>
<dbReference type="RefSeq" id="WP_214300326.1">
    <property type="nucleotide sequence ID" value="NZ_JAHDYS010000014.1"/>
</dbReference>